<dbReference type="RefSeq" id="WP_234860554.1">
    <property type="nucleotide sequence ID" value="NZ_JAKEVZ010000003.1"/>
</dbReference>
<evidence type="ECO:0000313" key="1">
    <source>
        <dbReference type="EMBL" id="MCF1750451.1"/>
    </source>
</evidence>
<accession>A0ABS9BSB3</accession>
<reference evidence="1 2" key="1">
    <citation type="submission" date="2022-01" db="EMBL/GenBank/DDBJ databases">
        <title>Mariniradius saccharolyticus sp. nov., isolated from sediment of a river.</title>
        <authorList>
            <person name="Liu H."/>
        </authorList>
    </citation>
    <scope>NUCLEOTIDE SEQUENCE [LARGE SCALE GENOMIC DNA]</scope>
    <source>
        <strain evidence="1 2">RY-2</strain>
    </source>
</reference>
<protein>
    <recommendedName>
        <fullName evidence="3">Plasmid stabilization system protein ParE</fullName>
    </recommendedName>
</protein>
<dbReference type="EMBL" id="JAKEVZ010000003">
    <property type="protein sequence ID" value="MCF1750451.1"/>
    <property type="molecule type" value="Genomic_DNA"/>
</dbReference>
<sequence>MKYEIIFSPTALSTLDDLKIIIEEKWGQKVANAFLSNTWRVLGLLEENPFLFKKSDIRPQIRLGMLDRHTSFLYEVGENKVKILCFWNNKVQPFI</sequence>
<dbReference type="InterPro" id="IPR035093">
    <property type="entry name" value="RelE/ParE_toxin_dom_sf"/>
</dbReference>
<evidence type="ECO:0000313" key="2">
    <source>
        <dbReference type="Proteomes" id="UP001201449"/>
    </source>
</evidence>
<dbReference type="Proteomes" id="UP001201449">
    <property type="component" value="Unassembled WGS sequence"/>
</dbReference>
<dbReference type="Gene3D" id="3.30.2310.20">
    <property type="entry name" value="RelE-like"/>
    <property type="match status" value="1"/>
</dbReference>
<name>A0ABS9BSB3_9BACT</name>
<organism evidence="1 2">
    <name type="scientific">Mariniradius sediminis</name>
    <dbReference type="NCBI Taxonomy" id="2909237"/>
    <lineage>
        <taxon>Bacteria</taxon>
        <taxon>Pseudomonadati</taxon>
        <taxon>Bacteroidota</taxon>
        <taxon>Cytophagia</taxon>
        <taxon>Cytophagales</taxon>
        <taxon>Cyclobacteriaceae</taxon>
        <taxon>Mariniradius</taxon>
    </lineage>
</organism>
<comment type="caution">
    <text evidence="1">The sequence shown here is derived from an EMBL/GenBank/DDBJ whole genome shotgun (WGS) entry which is preliminary data.</text>
</comment>
<gene>
    <name evidence="1" type="ORF">L0U89_05150</name>
</gene>
<keyword evidence="2" id="KW-1185">Reference proteome</keyword>
<proteinExistence type="predicted"/>
<evidence type="ECO:0008006" key="3">
    <source>
        <dbReference type="Google" id="ProtNLM"/>
    </source>
</evidence>